<evidence type="ECO:0000313" key="3">
    <source>
        <dbReference type="Proteomes" id="UP000004810"/>
    </source>
</evidence>
<sequence length="71" mass="8240">MRSRLKGEITELRANITKLNLMIEKAETFRSEPTNQMKHELQNLSKENEALKSKLTETHFELAIIKSELAI</sequence>
<feature type="non-terminal residue" evidence="2">
    <location>
        <position position="71"/>
    </location>
</feature>
<proteinExistence type="predicted"/>
<keyword evidence="1" id="KW-0175">Coiled coil</keyword>
<dbReference type="AlphaFoldDB" id="J9AZ50"/>
<feature type="coiled-coil region" evidence="1">
    <location>
        <begin position="2"/>
        <end position="61"/>
    </location>
</feature>
<organism evidence="2 3">
    <name type="scientific">Wuchereria bancrofti</name>
    <dbReference type="NCBI Taxonomy" id="6293"/>
    <lineage>
        <taxon>Eukaryota</taxon>
        <taxon>Metazoa</taxon>
        <taxon>Ecdysozoa</taxon>
        <taxon>Nematoda</taxon>
        <taxon>Chromadorea</taxon>
        <taxon>Rhabditida</taxon>
        <taxon>Spirurina</taxon>
        <taxon>Spiruromorpha</taxon>
        <taxon>Filarioidea</taxon>
        <taxon>Onchocercidae</taxon>
        <taxon>Wuchereria</taxon>
    </lineage>
</organism>
<dbReference type="Proteomes" id="UP000004810">
    <property type="component" value="Unassembled WGS sequence"/>
</dbReference>
<evidence type="ECO:0000256" key="1">
    <source>
        <dbReference type="SAM" id="Coils"/>
    </source>
</evidence>
<accession>J9AZ50</accession>
<protein>
    <submittedName>
        <fullName evidence="2">Uncharacterized protein</fullName>
    </submittedName>
</protein>
<gene>
    <name evidence="2" type="ORF">WUBG_09198</name>
</gene>
<comment type="caution">
    <text evidence="2">The sequence shown here is derived from an EMBL/GenBank/DDBJ whole genome shotgun (WGS) entry which is preliminary data.</text>
</comment>
<reference evidence="3" key="1">
    <citation type="submission" date="2012-08" db="EMBL/GenBank/DDBJ databases">
        <title>The Genome Sequence of Wuchereria bancrofti.</title>
        <authorList>
            <person name="Nutman T.B."/>
            <person name="Fink D.L."/>
            <person name="Russ C."/>
            <person name="Young S."/>
            <person name="Zeng Q."/>
            <person name="Koehrsen M."/>
            <person name="Alvarado L."/>
            <person name="Berlin A."/>
            <person name="Chapman S.B."/>
            <person name="Chen Z."/>
            <person name="Freedman E."/>
            <person name="Gellesch M."/>
            <person name="Goldberg J."/>
            <person name="Griggs A."/>
            <person name="Gujja S."/>
            <person name="Heilman E.R."/>
            <person name="Heiman D."/>
            <person name="Hepburn T."/>
            <person name="Howarth C."/>
            <person name="Jen D."/>
            <person name="Larson L."/>
            <person name="Lewis B."/>
            <person name="Mehta T."/>
            <person name="Park D."/>
            <person name="Pearson M."/>
            <person name="Roberts A."/>
            <person name="Saif S."/>
            <person name="Shea T."/>
            <person name="Shenoy N."/>
            <person name="Sisk P."/>
            <person name="Stolte C."/>
            <person name="Sykes S."/>
            <person name="Walk T."/>
            <person name="White J."/>
            <person name="Yandava C."/>
            <person name="Haas B."/>
            <person name="Henn M.R."/>
            <person name="Nusbaum C."/>
            <person name="Birren B."/>
        </authorList>
    </citation>
    <scope>NUCLEOTIDE SEQUENCE [LARGE SCALE GENOMIC DNA]</scope>
    <source>
        <strain evidence="3">NA</strain>
    </source>
</reference>
<dbReference type="EMBL" id="ADBV01005012">
    <property type="protein sequence ID" value="EJW79895.1"/>
    <property type="molecule type" value="Genomic_DNA"/>
</dbReference>
<name>J9AZ50_WUCBA</name>
<evidence type="ECO:0000313" key="2">
    <source>
        <dbReference type="EMBL" id="EJW79895.1"/>
    </source>
</evidence>